<dbReference type="GO" id="GO:0005634">
    <property type="term" value="C:nucleus"/>
    <property type="evidence" value="ECO:0007669"/>
    <property type="project" value="TreeGrafter"/>
</dbReference>
<feature type="compositionally biased region" description="Acidic residues" evidence="3">
    <location>
        <begin position="745"/>
        <end position="754"/>
    </location>
</feature>
<dbReference type="STRING" id="946362.F2TVZ4"/>
<dbReference type="GO" id="GO:0034450">
    <property type="term" value="F:ubiquitin-ubiquitin ligase activity"/>
    <property type="evidence" value="ECO:0007669"/>
    <property type="project" value="TreeGrafter"/>
</dbReference>
<dbReference type="eggNOG" id="KOG0943">
    <property type="taxonomic scope" value="Eukaryota"/>
</dbReference>
<dbReference type="SUPFAM" id="SSF56204">
    <property type="entry name" value="Hect, E3 ligase catalytic domain"/>
    <property type="match status" value="1"/>
</dbReference>
<gene>
    <name evidence="5" type="ORF">PTSG_00261</name>
</gene>
<reference evidence="5" key="1">
    <citation type="submission" date="2009-08" db="EMBL/GenBank/DDBJ databases">
        <title>Annotation of Salpingoeca rosetta.</title>
        <authorList>
            <consortium name="The Broad Institute Genome Sequencing Platform"/>
            <person name="Russ C."/>
            <person name="Cuomo C."/>
            <person name="Burger G."/>
            <person name="Gray M.W."/>
            <person name="Holland P.W.H."/>
            <person name="King N."/>
            <person name="Lang F.B.F."/>
            <person name="Roger A.J."/>
            <person name="Ruiz-Trillo I."/>
            <person name="Young S.K."/>
            <person name="Zeng Q."/>
            <person name="Gargeya S."/>
            <person name="Alvarado L."/>
            <person name="Berlin A."/>
            <person name="Chapman S.B."/>
            <person name="Chen Z."/>
            <person name="Freedman E."/>
            <person name="Gellesch M."/>
            <person name="Goldberg J."/>
            <person name="Griggs A."/>
            <person name="Gujja S."/>
            <person name="Heilman E."/>
            <person name="Heiman D."/>
            <person name="Howarth C."/>
            <person name="Mehta T."/>
            <person name="Neiman D."/>
            <person name="Pearson M."/>
            <person name="Roberts A."/>
            <person name="Saif S."/>
            <person name="Shea T."/>
            <person name="Shenoy N."/>
            <person name="Sisk P."/>
            <person name="Stolte C."/>
            <person name="Sykes S."/>
            <person name="White J."/>
            <person name="Yandava C."/>
            <person name="Haas B."/>
            <person name="Nusbaum C."/>
            <person name="Birren B."/>
        </authorList>
    </citation>
    <scope>NUCLEOTIDE SEQUENCE [LARGE SCALE GENOMIC DNA]</scope>
    <source>
        <strain evidence="5">ATCC 50818</strain>
    </source>
</reference>
<evidence type="ECO:0000313" key="6">
    <source>
        <dbReference type="Proteomes" id="UP000007799"/>
    </source>
</evidence>
<sequence>MRMQPEGTGNRHQYHHHHHNAHQQCHGSSNSIVLLADCQHMLVYDGPPLARETLERAIVFLWDWHVASFAPRKSEQLHVLGGCIMKSTTPAPVTQELAIYTGSVGAVHDDLRPYCIVRIHSVSSTSRLSSSSSSYSSSQEARVSWRTDTGIVKHALVPLQHLWPYTSVYRRPKRRPLSYDAVIALLQHCTIAQCEDHVRLLLAGAAVVGERSVAHRVVRCGHALDATPLPISVAASAPRDSHLLVVDRGHPMLYHEDSGALIAQDGSVLEEGRPGRLVPLRGWPIPAAFIRVPLALSSGSSIDVCGGTTAVIRELTRIHGWCVVDAPDLSTVLDGLCSETTRKHTTRGHSGSGHDSASGGTSELVVEDTADADAGANSSSSSGNQRKPSAFERLMANGDIGGAARVMRTAAVVQCIARALFTAVVEGLDTIVPATKHDIQTAAAAAARSTARRSEEDSSLDSGQTAAPPSHTPSSPCTSPYSPSPSTSTPPSSSTSLTRSTSPASGEAWLPPVLLKLHHRARHHVVVLMPQPWPRAAYRARTLALPIDGAPIHQHVLTRVQALRPFSLKQLRRLRRRLATLCESPVHTHAEAAPLPPEVQMLLARTGLSAASMQHANDDASDSDDDGDDDDDGGDDDHNDDEEQECAENVDDGSGGGGGGGGGGGDNNDNSTRPGHEDTAADGEQSTLRDVTRIAAREARVHMRKLRRKWLRDTGCGDMTTYCADTASHSATNDSDVSSLHHGDDDDDDDDDDDWDLPCTLPNMVWTRMTGPEVTRANVYAPRHVRAQQLSFTQDQTLATADGVRLAYRHASAGSIASDGEPVSRLTWVYTRIATADDDSITPAHMVQGKWRVVAQVPSARMPITAITIECDAVGRISGWATLFQQQTQQQHRGSTGQAPTANTALPPSTHAGSEQHGNGGGGGGGGNAQHQHLGVSSRERLLVCRGRRVGDLLLLLLEHTYTNAAVAGLALRFHPEGYLQGTFTRGSMMEPLLLRAAKSMTLCETVLGSPFAFGAKMWRAILAAEMAKAPTSPLEDVGATGDRERGDANVALSQPHQRQVGQRQQADQGQHIDQKSAETGATSLQPAWPQQLANALLLVHVLLQRSEMHPILTYVRTWLSRRPLAPSNFAQFLLRSPAPSTATKNGNATAATAADGTPALNWADALLPPVSAAQENDDAIYRESPNDRGGGGSRSNSHGDDTSLAVVCSLDQVPTLLACTHGDLDEVIAVAATACPWLLASLLTNPSADVQLAVAEAMCGVALALPRVASAHLDRSAAAPSSSQAQQTNWPSFSASTEPQANSAGHHRIEAQIALPILSVSAFASSSSWLSSQQMPAAGTPRGPPAPTATTATTAQLSSALPASPEVACARVTRETRPCRDWTEGLRRAHDTVRATYSQLVRFGGQTPLLAAAAATATQLLQHVLLGLPFPAALRVPANASRRRLTFEDAALSSWIRFALHAGDGPLDGGTSGPQDWAMHSPYSHEGAMGVSEHTASNGSADGAGTEPLVALAAAAHDIITCTLLALLEPDPQVQLTPQVAATPRVPSAFLSSTRVAAAARNAPAATPPLTWDDDDRMTLSFAASAVRDQASGAWVVRPHCMAPSRAHAIAFVQMLRPALCDVAEWLASGLNVLERYLDAGRHVDARAREFSHLVRGHAAGSRAGAATAGAAGAAGAAAFAGGDGGGTDGIAAGDVSRHMDGISRVVPAGWRGCGGASSTSLLSVARTGRSRGCSLPSVSVHAYASHGCVLDMLMALACMHALHPALLREALLLPSPSLNRPDALTANHGGGRQASASIGGRERQPSSLPAGPASARQASAWQLTQDPYLALPLADTIPVASSPQRLSSGGFDALFRVHSSAEPSFALSARMLLTPEAYSRVAEHCPNALLTIANGQYAHLRSRGHHHLAAAARLSTRTASLLAALRREQRYLQPLHVDRTRVLSQTMHALRGVGRTGAVEVRFQGEEGAGDGVLRAWAGLVSRLLVEPVSLTSLASPISTSSVHLACLAYRNLFHTTPSGSFHVPNWGHGAHRTSAVAGPALAVLLGGTGEDSFGGSRQEGSARSRANTRAAHRQQQCAGDTPLDEGSDVDGDDVQAALLLRYEDIGRFIGLCIKQRQVITLRLARHVWKLILQRPLRWHDVAFLDRDRYVGLCELLRKAEHGSGDGNDGVGEDEVALYGLTFAYTWATGVSRAHVELVEGGDDTDVSSAVAFEYMRHFTLDVLSACAGACAAMRRGLLSTLDEQVFATMSVEDIWMALNGGGATTVTLEDVLAHMAIVDRRTDSDDIGARPLARFRDMLVECLADMTQGELGEFVCFVTGSPQLLAGNEEGRGDGGAAGARPTLAVHVQNASDRLPQAQNCFSQLFLPFYEEVDVLASKLRLAMQTQEFGLA</sequence>
<feature type="region of interest" description="Disordered" evidence="3">
    <location>
        <begin position="728"/>
        <end position="754"/>
    </location>
</feature>
<feature type="compositionally biased region" description="Low complexity" evidence="3">
    <location>
        <begin position="465"/>
        <end position="505"/>
    </location>
</feature>
<dbReference type="GO" id="GO:0090263">
    <property type="term" value="P:positive regulation of canonical Wnt signaling pathway"/>
    <property type="evidence" value="ECO:0007669"/>
    <property type="project" value="TreeGrafter"/>
</dbReference>
<evidence type="ECO:0000313" key="5">
    <source>
        <dbReference type="EMBL" id="EGD72240.1"/>
    </source>
</evidence>
<dbReference type="Pfam" id="PF00632">
    <property type="entry name" value="HECT"/>
    <property type="match status" value="1"/>
</dbReference>
<feature type="compositionally biased region" description="Low complexity" evidence="3">
    <location>
        <begin position="1055"/>
        <end position="1070"/>
    </location>
</feature>
<feature type="region of interest" description="Disordered" evidence="3">
    <location>
        <begin position="443"/>
        <end position="505"/>
    </location>
</feature>
<dbReference type="GO" id="GO:0005737">
    <property type="term" value="C:cytoplasm"/>
    <property type="evidence" value="ECO:0007669"/>
    <property type="project" value="TreeGrafter"/>
</dbReference>
<dbReference type="Gene3D" id="3.90.1750.10">
    <property type="entry name" value="Hect, E3 ligase catalytic domains"/>
    <property type="match status" value="1"/>
</dbReference>
<feature type="compositionally biased region" description="Polar residues" evidence="3">
    <location>
        <begin position="1289"/>
        <end position="1304"/>
    </location>
</feature>
<proteinExistence type="predicted"/>
<evidence type="ECO:0000259" key="4">
    <source>
        <dbReference type="PROSITE" id="PS50237"/>
    </source>
</evidence>
<dbReference type="InParanoid" id="F2TVZ4"/>
<dbReference type="RefSeq" id="XP_004998811.1">
    <property type="nucleotide sequence ID" value="XM_004998754.1"/>
</dbReference>
<feature type="compositionally biased region" description="Polar residues" evidence="3">
    <location>
        <begin position="892"/>
        <end position="917"/>
    </location>
</feature>
<feature type="compositionally biased region" description="Low complexity" evidence="3">
    <location>
        <begin position="353"/>
        <end position="362"/>
    </location>
</feature>
<feature type="compositionally biased region" description="Basic residues" evidence="3">
    <location>
        <begin position="12"/>
        <end position="21"/>
    </location>
</feature>
<feature type="region of interest" description="Disordered" evidence="3">
    <location>
        <begin position="1334"/>
        <end position="1353"/>
    </location>
</feature>
<dbReference type="InterPro" id="IPR035983">
    <property type="entry name" value="Hect_E3_ubiquitin_ligase"/>
</dbReference>
<dbReference type="InterPro" id="IPR000569">
    <property type="entry name" value="HECT_dom"/>
</dbReference>
<feature type="compositionally biased region" description="Acidic residues" evidence="3">
    <location>
        <begin position="619"/>
        <end position="651"/>
    </location>
</feature>
<feature type="region of interest" description="Disordered" evidence="3">
    <location>
        <begin position="342"/>
        <end position="362"/>
    </location>
</feature>
<feature type="compositionally biased region" description="Polar residues" evidence="3">
    <location>
        <begin position="2061"/>
        <end position="2081"/>
    </location>
</feature>
<dbReference type="EMBL" id="GL832955">
    <property type="protein sequence ID" value="EGD72240.1"/>
    <property type="molecule type" value="Genomic_DNA"/>
</dbReference>
<dbReference type="PANTHER" id="PTHR46276">
    <property type="entry name" value="E3 UBIQUITIN-PROTEIN LIGASE UBR5"/>
    <property type="match status" value="1"/>
</dbReference>
<dbReference type="GeneID" id="16067660"/>
<feature type="region of interest" description="Disordered" evidence="3">
    <location>
        <begin position="886"/>
        <end position="933"/>
    </location>
</feature>
<dbReference type="GO" id="GO:0000209">
    <property type="term" value="P:protein polyubiquitination"/>
    <property type="evidence" value="ECO:0007669"/>
    <property type="project" value="TreeGrafter"/>
</dbReference>
<dbReference type="Proteomes" id="UP000007799">
    <property type="component" value="Unassembled WGS sequence"/>
</dbReference>
<feature type="compositionally biased region" description="Low complexity" evidence="3">
    <location>
        <begin position="1277"/>
        <end position="1288"/>
    </location>
</feature>
<organism evidence="6">
    <name type="scientific">Salpingoeca rosetta (strain ATCC 50818 / BSB-021)</name>
    <dbReference type="NCBI Taxonomy" id="946362"/>
    <lineage>
        <taxon>Eukaryota</taxon>
        <taxon>Choanoflagellata</taxon>
        <taxon>Craspedida</taxon>
        <taxon>Salpingoecidae</taxon>
        <taxon>Salpingoeca</taxon>
    </lineage>
</organism>
<protein>
    <recommendedName>
        <fullName evidence="4">HECT domain-containing protein</fullName>
    </recommendedName>
</protein>
<feature type="region of interest" description="Disordered" evidence="3">
    <location>
        <begin position="1051"/>
        <end position="1084"/>
    </location>
</feature>
<dbReference type="SMART" id="SM00119">
    <property type="entry name" value="HECTc"/>
    <property type="match status" value="1"/>
</dbReference>
<evidence type="ECO:0000256" key="3">
    <source>
        <dbReference type="SAM" id="MobiDB-lite"/>
    </source>
</evidence>
<dbReference type="Gene3D" id="3.30.2410.10">
    <property type="entry name" value="Hect, E3 ligase catalytic domain"/>
    <property type="match status" value="1"/>
</dbReference>
<feature type="domain" description="HECT" evidence="4">
    <location>
        <begin position="2108"/>
        <end position="2395"/>
    </location>
</feature>
<dbReference type="OrthoDB" id="298098at2759"/>
<dbReference type="KEGG" id="sre:PTSG_00261"/>
<dbReference type="PANTHER" id="PTHR46276:SF1">
    <property type="entry name" value="E3 UBIQUITIN-PROTEIN LIGASE UBR5"/>
    <property type="match status" value="1"/>
</dbReference>
<keyword evidence="6" id="KW-1185">Reference proteome</keyword>
<name>F2TVZ4_SALR5</name>
<feature type="region of interest" description="Disordered" evidence="3">
    <location>
        <begin position="1468"/>
        <end position="1503"/>
    </location>
</feature>
<accession>F2TVZ4</accession>
<keyword evidence="1 2" id="KW-0833">Ubl conjugation pathway</keyword>
<evidence type="ECO:0000256" key="2">
    <source>
        <dbReference type="PROSITE-ProRule" id="PRU00104"/>
    </source>
</evidence>
<feature type="compositionally biased region" description="Gly residues" evidence="3">
    <location>
        <begin position="918"/>
        <end position="928"/>
    </location>
</feature>
<feature type="compositionally biased region" description="Gly residues" evidence="3">
    <location>
        <begin position="653"/>
        <end position="666"/>
    </location>
</feature>
<feature type="region of interest" description="Disordered" evidence="3">
    <location>
        <begin position="1784"/>
        <end position="1818"/>
    </location>
</feature>
<feature type="active site" description="Glycyl thioester intermediate" evidence="2">
    <location>
        <position position="2364"/>
    </location>
</feature>
<evidence type="ECO:0000256" key="1">
    <source>
        <dbReference type="ARBA" id="ARBA00022786"/>
    </source>
</evidence>
<feature type="region of interest" description="Disordered" evidence="3">
    <location>
        <begin position="612"/>
        <end position="690"/>
    </location>
</feature>
<dbReference type="PROSITE" id="PS50237">
    <property type="entry name" value="HECT"/>
    <property type="match status" value="1"/>
</dbReference>
<feature type="region of interest" description="Disordered" evidence="3">
    <location>
        <begin position="1"/>
        <end position="24"/>
    </location>
</feature>
<feature type="region of interest" description="Disordered" evidence="3">
    <location>
        <begin position="1277"/>
        <end position="1307"/>
    </location>
</feature>
<feature type="compositionally biased region" description="Polar residues" evidence="3">
    <location>
        <begin position="728"/>
        <end position="738"/>
    </location>
</feature>
<feature type="region of interest" description="Disordered" evidence="3">
    <location>
        <begin position="2055"/>
        <end position="2092"/>
    </location>
</feature>